<reference evidence="2 3" key="1">
    <citation type="submission" date="2019-05" db="EMBL/GenBank/DDBJ databases">
        <title>Genome sequencing of F202Z8.</title>
        <authorList>
            <person name="Kwon Y.M."/>
        </authorList>
    </citation>
    <scope>NUCLEOTIDE SEQUENCE [LARGE SCALE GENOMIC DNA]</scope>
    <source>
        <strain evidence="2 3">F202Z8</strain>
    </source>
</reference>
<sequence length="221" mass="24571">MKLFKNNKIMNNTVKLILFALVFQSAFMIKAQEIDINYGYQFGTKFSGDSDYLSIDAGNQLGVSFGWSFSDNTVAQITYNRHSSALLIKDRDVSPSESKLADLTANWIMLTGIYYFSDGNITPFVGGGAGYAFVNFENENRTIVDEGIDTATRIAFSLKGGVTFWLGEHIGLKAQADLFLPVNGFNLDAIFNEDYDGFRSAENIRPISPYFGLNGGMVFRF</sequence>
<dbReference type="Gene3D" id="2.40.160.20">
    <property type="match status" value="1"/>
</dbReference>
<dbReference type="Proteomes" id="UP000310017">
    <property type="component" value="Chromosome"/>
</dbReference>
<feature type="chain" id="PRO_5022717810" description="Outer membrane protein beta-barrel domain-containing protein" evidence="1">
    <location>
        <begin position="32"/>
        <end position="221"/>
    </location>
</feature>
<dbReference type="SUPFAM" id="SSF56925">
    <property type="entry name" value="OMPA-like"/>
    <property type="match status" value="1"/>
</dbReference>
<dbReference type="AlphaFoldDB" id="A0A5B7SU47"/>
<dbReference type="InterPro" id="IPR011250">
    <property type="entry name" value="OMP/PagP_B-barrel"/>
</dbReference>
<dbReference type="RefSeq" id="WP_138852958.1">
    <property type="nucleotide sequence ID" value="NZ_CP040710.1"/>
</dbReference>
<protein>
    <recommendedName>
        <fullName evidence="4">Outer membrane protein beta-barrel domain-containing protein</fullName>
    </recommendedName>
</protein>
<feature type="signal peptide" evidence="1">
    <location>
        <begin position="1"/>
        <end position="31"/>
    </location>
</feature>
<gene>
    <name evidence="2" type="ORF">FGM00_11050</name>
</gene>
<evidence type="ECO:0000313" key="2">
    <source>
        <dbReference type="EMBL" id="QCX00613.1"/>
    </source>
</evidence>
<keyword evidence="3" id="KW-1185">Reference proteome</keyword>
<dbReference type="EMBL" id="CP040710">
    <property type="protein sequence ID" value="QCX00613.1"/>
    <property type="molecule type" value="Genomic_DNA"/>
</dbReference>
<keyword evidence="1" id="KW-0732">Signal</keyword>
<accession>A0A5B7SU47</accession>
<organism evidence="2 3">
    <name type="scientific">Aggregatimonas sangjinii</name>
    <dbReference type="NCBI Taxonomy" id="2583587"/>
    <lineage>
        <taxon>Bacteria</taxon>
        <taxon>Pseudomonadati</taxon>
        <taxon>Bacteroidota</taxon>
        <taxon>Flavobacteriia</taxon>
        <taxon>Flavobacteriales</taxon>
        <taxon>Flavobacteriaceae</taxon>
        <taxon>Aggregatimonas</taxon>
    </lineage>
</organism>
<proteinExistence type="predicted"/>
<dbReference type="KEGG" id="asag:FGM00_11050"/>
<evidence type="ECO:0000256" key="1">
    <source>
        <dbReference type="SAM" id="SignalP"/>
    </source>
</evidence>
<dbReference type="OrthoDB" id="838103at2"/>
<name>A0A5B7SU47_9FLAO</name>
<evidence type="ECO:0008006" key="4">
    <source>
        <dbReference type="Google" id="ProtNLM"/>
    </source>
</evidence>
<evidence type="ECO:0000313" key="3">
    <source>
        <dbReference type="Proteomes" id="UP000310017"/>
    </source>
</evidence>